<organism evidence="2 3">
    <name type="scientific">Arenimonas fontis</name>
    <dbReference type="NCBI Taxonomy" id="2608255"/>
    <lineage>
        <taxon>Bacteria</taxon>
        <taxon>Pseudomonadati</taxon>
        <taxon>Pseudomonadota</taxon>
        <taxon>Gammaproteobacteria</taxon>
        <taxon>Lysobacterales</taxon>
        <taxon>Lysobacteraceae</taxon>
        <taxon>Arenimonas</taxon>
    </lineage>
</organism>
<feature type="transmembrane region" description="Helical" evidence="1">
    <location>
        <begin position="201"/>
        <end position="218"/>
    </location>
</feature>
<dbReference type="Proteomes" id="UP000322165">
    <property type="component" value="Unassembled WGS sequence"/>
</dbReference>
<evidence type="ECO:0000256" key="1">
    <source>
        <dbReference type="SAM" id="Phobius"/>
    </source>
</evidence>
<feature type="transmembrane region" description="Helical" evidence="1">
    <location>
        <begin position="103"/>
        <end position="124"/>
    </location>
</feature>
<feature type="transmembrane region" description="Helical" evidence="1">
    <location>
        <begin position="69"/>
        <end position="91"/>
    </location>
</feature>
<reference evidence="2 3" key="1">
    <citation type="submission" date="2019-09" db="EMBL/GenBank/DDBJ databases">
        <title>Arenimonas chukotkensis sp. nov., a bacterium isolated from Chukotka hot spring, Arctic region, Russia.</title>
        <authorList>
            <person name="Zayulina K.S."/>
            <person name="Prokofeva M.I."/>
            <person name="Elcheninov A.G."/>
            <person name="Novikov A."/>
            <person name="Kochetkova T.V."/>
            <person name="Kublanov I.V."/>
        </authorList>
    </citation>
    <scope>NUCLEOTIDE SEQUENCE [LARGE SCALE GENOMIC DNA]</scope>
    <source>
        <strain evidence="2 3">3729k</strain>
    </source>
</reference>
<sequence>MTSLLYQTLVLIHVALGSVALLSFWTAGLSRKGSRVHRLAGRIYLPAMAALLAGAVPMVAIILPRAPVIGGFLAYLLILTATALWASWRAVRDKRDWVRYTGPVYRGLAWACLLAGLAVVWLGLFHARQMQWVIVLFGLIGIVVFVQARRFVRRPPTDPRWWLKEHLEAMLGNGIATHVAFLGIGLPRLLPMLDPQMLRTAAWILPIGVALAAGAWLSRKYLPPRPAR</sequence>
<feature type="transmembrane region" description="Helical" evidence="1">
    <location>
        <begin position="130"/>
        <end position="148"/>
    </location>
</feature>
<evidence type="ECO:0000313" key="3">
    <source>
        <dbReference type="Proteomes" id="UP000322165"/>
    </source>
</evidence>
<feature type="transmembrane region" description="Helical" evidence="1">
    <location>
        <begin position="39"/>
        <end position="63"/>
    </location>
</feature>
<dbReference type="RefSeq" id="WP_149861315.1">
    <property type="nucleotide sequence ID" value="NZ_VUOD01000011.1"/>
</dbReference>
<dbReference type="AlphaFoldDB" id="A0A5B2Z5C5"/>
<proteinExistence type="predicted"/>
<evidence type="ECO:0000313" key="2">
    <source>
        <dbReference type="EMBL" id="KAA2284058.1"/>
    </source>
</evidence>
<keyword evidence="1" id="KW-0812">Transmembrane</keyword>
<feature type="transmembrane region" description="Helical" evidence="1">
    <location>
        <begin position="6"/>
        <end position="27"/>
    </location>
</feature>
<evidence type="ECO:0008006" key="4">
    <source>
        <dbReference type="Google" id="ProtNLM"/>
    </source>
</evidence>
<accession>A0A5B2Z5C5</accession>
<gene>
    <name evidence="2" type="ORF">F0415_11235</name>
</gene>
<comment type="caution">
    <text evidence="2">The sequence shown here is derived from an EMBL/GenBank/DDBJ whole genome shotgun (WGS) entry which is preliminary data.</text>
</comment>
<feature type="transmembrane region" description="Helical" evidence="1">
    <location>
        <begin position="169"/>
        <end position="189"/>
    </location>
</feature>
<dbReference type="EMBL" id="VUOD01000011">
    <property type="protein sequence ID" value="KAA2284058.1"/>
    <property type="molecule type" value="Genomic_DNA"/>
</dbReference>
<keyword evidence="1" id="KW-0472">Membrane</keyword>
<reference evidence="2 3" key="2">
    <citation type="submission" date="2019-09" db="EMBL/GenBank/DDBJ databases">
        <authorList>
            <person name="Mazur A."/>
        </authorList>
    </citation>
    <scope>NUCLEOTIDE SEQUENCE [LARGE SCALE GENOMIC DNA]</scope>
    <source>
        <strain evidence="2 3">3729k</strain>
    </source>
</reference>
<keyword evidence="3" id="KW-1185">Reference proteome</keyword>
<keyword evidence="1" id="KW-1133">Transmembrane helix</keyword>
<protein>
    <recommendedName>
        <fullName evidence="4">DUF2306 domain-containing protein</fullName>
    </recommendedName>
</protein>
<name>A0A5B2Z5C5_9GAMM</name>